<dbReference type="Gene3D" id="3.60.15.10">
    <property type="entry name" value="Ribonuclease Z/Hydroxyacylglutathione hydrolase-like"/>
    <property type="match status" value="1"/>
</dbReference>
<dbReference type="EMBL" id="QGNA01000001">
    <property type="protein sequence ID" value="PWS39225.1"/>
    <property type="molecule type" value="Genomic_DNA"/>
</dbReference>
<keyword evidence="3 7" id="KW-0378">Hydrolase</keyword>
<keyword evidence="5" id="KW-0732">Signal</keyword>
<feature type="domain" description="Metallo-beta-lactamase" evidence="6">
    <location>
        <begin position="91"/>
        <end position="295"/>
    </location>
</feature>
<dbReference type="InterPro" id="IPR051013">
    <property type="entry name" value="MBL_superfamily_lactonases"/>
</dbReference>
<sequence length="322" mass="34539">MNRRVVMLGAAALSLPALMRATPAPAQAPAPVPPPATPGFFRFRLGEVTVTTLFDGFFQRPLAGLIRNAPPGAAEQAAAAAFLGTDPLRIPYSVTMLQVAGQTILFDAGTGGQLAPTGGWAIPNMRAAGLTPEQVTLVVHSHFHPDHISGLTTRDNAAVFPNAEIAVPEAEWRFWTDAGSISRLPEGLRGIATAVERRFGPYRARLRQFGDGAELAPGVRAILAAGHTPGHSVFEVTSGQAGMLVLGDTTNRPELFARNPGWHAIFDMDPQAAEANRRRLLDRAATDRLWVTGYHFPFPIAGRIAREGDGFRYVRADWIDGA</sequence>
<evidence type="ECO:0000259" key="6">
    <source>
        <dbReference type="SMART" id="SM00849"/>
    </source>
</evidence>
<keyword evidence="8" id="KW-1185">Reference proteome</keyword>
<comment type="similarity">
    <text evidence="1">Belongs to the metallo-beta-lactamase superfamily.</text>
</comment>
<feature type="signal peptide" evidence="5">
    <location>
        <begin position="1"/>
        <end position="26"/>
    </location>
</feature>
<dbReference type="OrthoDB" id="9773738at2"/>
<dbReference type="GO" id="GO:0046872">
    <property type="term" value="F:metal ion binding"/>
    <property type="evidence" value="ECO:0007669"/>
    <property type="project" value="UniProtKB-KW"/>
</dbReference>
<name>A0A317FKB8_9PROT</name>
<dbReference type="CDD" id="cd07720">
    <property type="entry name" value="OPHC2-like_MBL-fold"/>
    <property type="match status" value="1"/>
</dbReference>
<keyword evidence="2" id="KW-0479">Metal-binding</keyword>
<proteinExistence type="inferred from homology"/>
<reference evidence="8" key="1">
    <citation type="submission" date="2018-05" db="EMBL/GenBank/DDBJ databases">
        <authorList>
            <person name="Du Z."/>
            <person name="Wang X."/>
        </authorList>
    </citation>
    <scope>NUCLEOTIDE SEQUENCE [LARGE SCALE GENOMIC DNA]</scope>
    <source>
        <strain evidence="8">CQN31</strain>
    </source>
</reference>
<evidence type="ECO:0000256" key="5">
    <source>
        <dbReference type="SAM" id="SignalP"/>
    </source>
</evidence>
<comment type="caution">
    <text evidence="7">The sequence shown here is derived from an EMBL/GenBank/DDBJ whole genome shotgun (WGS) entry which is preliminary data.</text>
</comment>
<evidence type="ECO:0000256" key="3">
    <source>
        <dbReference type="ARBA" id="ARBA00022801"/>
    </source>
</evidence>
<keyword evidence="4" id="KW-0862">Zinc</keyword>
<dbReference type="Proteomes" id="UP000245765">
    <property type="component" value="Unassembled WGS sequence"/>
</dbReference>
<accession>A0A317FKB8</accession>
<evidence type="ECO:0000313" key="7">
    <source>
        <dbReference type="EMBL" id="PWS39225.1"/>
    </source>
</evidence>
<protein>
    <submittedName>
        <fullName evidence="7">MBL fold metallo-hydrolase</fullName>
    </submittedName>
</protein>
<dbReference type="PANTHER" id="PTHR42978:SF6">
    <property type="entry name" value="QUORUM-QUENCHING LACTONASE YTNP-RELATED"/>
    <property type="match status" value="1"/>
</dbReference>
<evidence type="ECO:0000313" key="8">
    <source>
        <dbReference type="Proteomes" id="UP000245765"/>
    </source>
</evidence>
<dbReference type="InterPro" id="IPR036866">
    <property type="entry name" value="RibonucZ/Hydroxyglut_hydro"/>
</dbReference>
<feature type="chain" id="PRO_5016300677" evidence="5">
    <location>
        <begin position="27"/>
        <end position="322"/>
    </location>
</feature>
<evidence type="ECO:0000256" key="1">
    <source>
        <dbReference type="ARBA" id="ARBA00007749"/>
    </source>
</evidence>
<dbReference type="SUPFAM" id="SSF56281">
    <property type="entry name" value="Metallo-hydrolase/oxidoreductase"/>
    <property type="match status" value="1"/>
</dbReference>
<gene>
    <name evidence="7" type="ORF">DFH01_00055</name>
</gene>
<dbReference type="SMART" id="SM00849">
    <property type="entry name" value="Lactamase_B"/>
    <property type="match status" value="1"/>
</dbReference>
<dbReference type="PANTHER" id="PTHR42978">
    <property type="entry name" value="QUORUM-QUENCHING LACTONASE YTNP-RELATED-RELATED"/>
    <property type="match status" value="1"/>
</dbReference>
<dbReference type="AlphaFoldDB" id="A0A317FKB8"/>
<dbReference type="GO" id="GO:0016787">
    <property type="term" value="F:hydrolase activity"/>
    <property type="evidence" value="ECO:0007669"/>
    <property type="project" value="UniProtKB-KW"/>
</dbReference>
<organism evidence="7 8">
    <name type="scientific">Falsiroseomonas bella</name>
    <dbReference type="NCBI Taxonomy" id="2184016"/>
    <lineage>
        <taxon>Bacteria</taxon>
        <taxon>Pseudomonadati</taxon>
        <taxon>Pseudomonadota</taxon>
        <taxon>Alphaproteobacteria</taxon>
        <taxon>Acetobacterales</taxon>
        <taxon>Roseomonadaceae</taxon>
        <taxon>Falsiroseomonas</taxon>
    </lineage>
</organism>
<evidence type="ECO:0000256" key="2">
    <source>
        <dbReference type="ARBA" id="ARBA00022723"/>
    </source>
</evidence>
<dbReference type="InterPro" id="IPR001279">
    <property type="entry name" value="Metallo-B-lactamas"/>
</dbReference>
<evidence type="ECO:0000256" key="4">
    <source>
        <dbReference type="ARBA" id="ARBA00022833"/>
    </source>
</evidence>
<dbReference type="Pfam" id="PF00753">
    <property type="entry name" value="Lactamase_B"/>
    <property type="match status" value="1"/>
</dbReference>